<dbReference type="GO" id="GO:0003729">
    <property type="term" value="F:mRNA binding"/>
    <property type="evidence" value="ECO:0007669"/>
    <property type="project" value="TreeGrafter"/>
</dbReference>
<dbReference type="Gene3D" id="6.20.400.10">
    <property type="match status" value="1"/>
</dbReference>
<feature type="compositionally biased region" description="Low complexity" evidence="7">
    <location>
        <begin position="47"/>
        <end position="59"/>
    </location>
</feature>
<evidence type="ECO:0000313" key="10">
    <source>
        <dbReference type="WBParaSite" id="MBELARI_LOCUS20559"/>
    </source>
</evidence>
<proteinExistence type="inferred from homology"/>
<dbReference type="Pfam" id="PF16543">
    <property type="entry name" value="DFRP_C"/>
    <property type="match status" value="1"/>
</dbReference>
<feature type="region of interest" description="Disordered" evidence="7">
    <location>
        <begin position="1"/>
        <end position="69"/>
    </location>
</feature>
<dbReference type="WBParaSite" id="MBELARI_LOCUS20559">
    <property type="protein sequence ID" value="MBELARI_LOCUS20559"/>
    <property type="gene ID" value="MBELARI_LOCUS20559"/>
</dbReference>
<dbReference type="PANTHER" id="PTHR12681:SF0">
    <property type="entry name" value="ZINC FINGER CCCH DOMAIN-CONTAINING PROTEIN 15"/>
    <property type="match status" value="1"/>
</dbReference>
<dbReference type="Gene3D" id="4.10.1000.10">
    <property type="entry name" value="Zinc finger, CCCH-type"/>
    <property type="match status" value="1"/>
</dbReference>
<feature type="domain" description="C3H1-type" evidence="8">
    <location>
        <begin position="168"/>
        <end position="205"/>
    </location>
</feature>
<dbReference type="AlphaFoldDB" id="A0AAF3F1Z4"/>
<evidence type="ECO:0000256" key="6">
    <source>
        <dbReference type="SAM" id="Coils"/>
    </source>
</evidence>
<dbReference type="GO" id="GO:0005829">
    <property type="term" value="C:cytosol"/>
    <property type="evidence" value="ECO:0007669"/>
    <property type="project" value="TreeGrafter"/>
</dbReference>
<accession>A0AAF3F1Z4</accession>
<dbReference type="Proteomes" id="UP000887575">
    <property type="component" value="Unassembled WGS sequence"/>
</dbReference>
<keyword evidence="3 5" id="KW-0863">Zinc-finger</keyword>
<evidence type="ECO:0000256" key="4">
    <source>
        <dbReference type="ARBA" id="ARBA00022833"/>
    </source>
</evidence>
<feature type="compositionally biased region" description="Basic and acidic residues" evidence="7">
    <location>
        <begin position="60"/>
        <end position="69"/>
    </location>
</feature>
<organism evidence="9 10">
    <name type="scientific">Mesorhabditis belari</name>
    <dbReference type="NCBI Taxonomy" id="2138241"/>
    <lineage>
        <taxon>Eukaryota</taxon>
        <taxon>Metazoa</taxon>
        <taxon>Ecdysozoa</taxon>
        <taxon>Nematoda</taxon>
        <taxon>Chromadorea</taxon>
        <taxon>Rhabditida</taxon>
        <taxon>Rhabditina</taxon>
        <taxon>Rhabditomorpha</taxon>
        <taxon>Rhabditoidea</taxon>
        <taxon>Rhabditidae</taxon>
        <taxon>Mesorhabditinae</taxon>
        <taxon>Mesorhabditis</taxon>
    </lineage>
</organism>
<protein>
    <submittedName>
        <fullName evidence="10">C3H1-type domain-containing protein</fullName>
    </submittedName>
</protein>
<dbReference type="SMART" id="SM00356">
    <property type="entry name" value="ZnF_C3H1"/>
    <property type="match status" value="2"/>
</dbReference>
<dbReference type="PROSITE" id="PS50103">
    <property type="entry name" value="ZF_C3H1"/>
    <property type="match status" value="2"/>
</dbReference>
<reference evidence="10" key="1">
    <citation type="submission" date="2024-02" db="UniProtKB">
        <authorList>
            <consortium name="WormBaseParasite"/>
        </authorList>
    </citation>
    <scope>IDENTIFICATION</scope>
</reference>
<evidence type="ECO:0000259" key="8">
    <source>
        <dbReference type="PROSITE" id="PS50103"/>
    </source>
</evidence>
<dbReference type="PANTHER" id="PTHR12681">
    <property type="entry name" value="ZINC FINGER-CONTAINING PROTEIN P48ZNF"/>
    <property type="match status" value="1"/>
</dbReference>
<name>A0AAF3F1Z4_9BILA</name>
<feature type="compositionally biased region" description="Basic and acidic residues" evidence="7">
    <location>
        <begin position="11"/>
        <end position="27"/>
    </location>
</feature>
<evidence type="ECO:0000256" key="2">
    <source>
        <dbReference type="ARBA" id="ARBA00022723"/>
    </source>
</evidence>
<feature type="coiled-coil region" evidence="6">
    <location>
        <begin position="214"/>
        <end position="283"/>
    </location>
</feature>
<dbReference type="InterPro" id="IPR036855">
    <property type="entry name" value="Znf_CCCH_sf"/>
</dbReference>
<keyword evidence="2 5" id="KW-0479">Metal-binding</keyword>
<evidence type="ECO:0000256" key="3">
    <source>
        <dbReference type="ARBA" id="ARBA00022771"/>
    </source>
</evidence>
<keyword evidence="4 5" id="KW-0862">Zinc</keyword>
<keyword evidence="6" id="KW-0175">Coiled coil</keyword>
<dbReference type="GO" id="GO:0008270">
    <property type="term" value="F:zinc ion binding"/>
    <property type="evidence" value="ECO:0007669"/>
    <property type="project" value="UniProtKB-KW"/>
</dbReference>
<evidence type="ECO:0000256" key="5">
    <source>
        <dbReference type="PROSITE-ProRule" id="PRU00723"/>
    </source>
</evidence>
<dbReference type="InterPro" id="IPR000571">
    <property type="entry name" value="Znf_CCCH"/>
</dbReference>
<feature type="zinc finger region" description="C3H1-type" evidence="5">
    <location>
        <begin position="93"/>
        <end position="120"/>
    </location>
</feature>
<feature type="domain" description="C3H1-type" evidence="8">
    <location>
        <begin position="93"/>
        <end position="120"/>
    </location>
</feature>
<comment type="similarity">
    <text evidence="1">Belongs to the ZC3H15/TMA46 family.</text>
</comment>
<dbReference type="GO" id="GO:0002181">
    <property type="term" value="P:cytoplasmic translation"/>
    <property type="evidence" value="ECO:0007669"/>
    <property type="project" value="TreeGrafter"/>
</dbReference>
<sequence>MPPKPVGGPSKKTEQKKKEKVIEDKTFGLKNKKGAKQQKFVQQVTNQAKQSSQAKQQADLAKKKADKDKDELDDLNRLLKPVIGMQKVEKDVDPKSILCLFFKQGMCTKGSKCKWSHDLSIEQKVVKRNLYVDSRDLGDNETNENWDENKLSEVAETKHGEADRKRTNQTDIVCKFFIEAVENSKYGWFWECPNGATCIYRHALPPGFVLKKDRKTLEDLKKQDEITLEELLEKERSELSSKNLTKVTLETFISWKKRKLRERKKAEEEAEKAKKEKVKMGKHGGMSGRDLFTYNPDLIQDDDDEADDFAYERELEEGEEESGPVFEIDERTFFNFDGMDMNDLDEPGVSDSVNDGMAKMAINADLFDVDEAGELDSDVDEDEDES</sequence>
<dbReference type="InterPro" id="IPR032378">
    <property type="entry name" value="ZC3H15/TMA46_C"/>
</dbReference>
<evidence type="ECO:0000256" key="7">
    <source>
        <dbReference type="SAM" id="MobiDB-lite"/>
    </source>
</evidence>
<keyword evidence="9" id="KW-1185">Reference proteome</keyword>
<evidence type="ECO:0000256" key="1">
    <source>
        <dbReference type="ARBA" id="ARBA00010043"/>
    </source>
</evidence>
<evidence type="ECO:0000313" key="9">
    <source>
        <dbReference type="Proteomes" id="UP000887575"/>
    </source>
</evidence>
<feature type="zinc finger region" description="C3H1-type" evidence="5">
    <location>
        <begin position="168"/>
        <end position="205"/>
    </location>
</feature>
<dbReference type="SUPFAM" id="SSF90229">
    <property type="entry name" value="CCCH zinc finger"/>
    <property type="match status" value="1"/>
</dbReference>